<dbReference type="PANTHER" id="PTHR30055:SF201">
    <property type="entry name" value="TRANSCRIPTIONAL REGULATORY PROTEIN"/>
    <property type="match status" value="1"/>
</dbReference>
<sequence>MTGERDKDVPSDLLKQRRAPVQARAQMSRDRILEVAGELLDEVGIDDFNTNLLAERAGVRIRTVYRYFPNKFAVIATIGEDMFERWSDWNAGYFLEIGKPDGDWATALREMIDGWIGRLAKEKGARAILQALGAIPQLRDLDRAAYARLVSDFEDALSRRSPADRRDVTTLSHVAVSAIYGLVDCYFRTPEDVRPLMAAELSEMIAGRFRAAFARA</sequence>
<dbReference type="Pfam" id="PF17918">
    <property type="entry name" value="TetR_C_15"/>
    <property type="match status" value="1"/>
</dbReference>
<dbReference type="InterPro" id="IPR001647">
    <property type="entry name" value="HTH_TetR"/>
</dbReference>
<dbReference type="PRINTS" id="PR00455">
    <property type="entry name" value="HTHTETR"/>
</dbReference>
<feature type="compositionally biased region" description="Basic and acidic residues" evidence="3">
    <location>
        <begin position="1"/>
        <end position="10"/>
    </location>
</feature>
<evidence type="ECO:0000259" key="4">
    <source>
        <dbReference type="PROSITE" id="PS50977"/>
    </source>
</evidence>
<evidence type="ECO:0000256" key="3">
    <source>
        <dbReference type="SAM" id="MobiDB-lite"/>
    </source>
</evidence>
<dbReference type="Gene3D" id="1.10.357.10">
    <property type="entry name" value="Tetracycline Repressor, domain 2"/>
    <property type="match status" value="1"/>
</dbReference>
<dbReference type="InterPro" id="IPR050109">
    <property type="entry name" value="HTH-type_TetR-like_transc_reg"/>
</dbReference>
<dbReference type="Pfam" id="PF00440">
    <property type="entry name" value="TetR_N"/>
    <property type="match status" value="1"/>
</dbReference>
<dbReference type="InterPro" id="IPR041669">
    <property type="entry name" value="TetR_C_15"/>
</dbReference>
<protein>
    <submittedName>
        <fullName evidence="5">TetR/AcrR family transcriptional regulator</fullName>
    </submittedName>
</protein>
<dbReference type="EMBL" id="JAINVV010000016">
    <property type="protein sequence ID" value="MBY8826334.1"/>
    <property type="molecule type" value="Genomic_DNA"/>
</dbReference>
<accession>A0ABS7Q263</accession>
<evidence type="ECO:0000313" key="5">
    <source>
        <dbReference type="EMBL" id="MBY8826334.1"/>
    </source>
</evidence>
<dbReference type="PROSITE" id="PS50977">
    <property type="entry name" value="HTH_TETR_2"/>
    <property type="match status" value="1"/>
</dbReference>
<name>A0ABS7Q263_9SPHN</name>
<reference evidence="5 6" key="1">
    <citation type="submission" date="2021-08" db="EMBL/GenBank/DDBJ databases">
        <authorList>
            <person name="Tuo L."/>
        </authorList>
    </citation>
    <scope>NUCLEOTIDE SEQUENCE [LARGE SCALE GENOMIC DNA]</scope>
    <source>
        <strain evidence="5 6">JCM 31229</strain>
    </source>
</reference>
<dbReference type="RefSeq" id="WP_222993896.1">
    <property type="nucleotide sequence ID" value="NZ_JAINVV010000016.1"/>
</dbReference>
<feature type="domain" description="HTH tetR-type" evidence="4">
    <location>
        <begin position="26"/>
        <end position="86"/>
    </location>
</feature>
<evidence type="ECO:0000256" key="2">
    <source>
        <dbReference type="PROSITE-ProRule" id="PRU00335"/>
    </source>
</evidence>
<dbReference type="InterPro" id="IPR009057">
    <property type="entry name" value="Homeodomain-like_sf"/>
</dbReference>
<comment type="caution">
    <text evidence="5">The sequence shown here is derived from an EMBL/GenBank/DDBJ whole genome shotgun (WGS) entry which is preliminary data.</text>
</comment>
<feature type="DNA-binding region" description="H-T-H motif" evidence="2">
    <location>
        <begin position="49"/>
        <end position="68"/>
    </location>
</feature>
<proteinExistence type="predicted"/>
<dbReference type="Proteomes" id="UP000706039">
    <property type="component" value="Unassembled WGS sequence"/>
</dbReference>
<gene>
    <name evidence="5" type="ORF">K7G82_28785</name>
</gene>
<feature type="region of interest" description="Disordered" evidence="3">
    <location>
        <begin position="1"/>
        <end position="20"/>
    </location>
</feature>
<dbReference type="PANTHER" id="PTHR30055">
    <property type="entry name" value="HTH-TYPE TRANSCRIPTIONAL REGULATOR RUTR"/>
    <property type="match status" value="1"/>
</dbReference>
<keyword evidence="1 2" id="KW-0238">DNA-binding</keyword>
<dbReference type="SUPFAM" id="SSF46689">
    <property type="entry name" value="Homeodomain-like"/>
    <property type="match status" value="1"/>
</dbReference>
<evidence type="ECO:0000313" key="6">
    <source>
        <dbReference type="Proteomes" id="UP000706039"/>
    </source>
</evidence>
<keyword evidence="6" id="KW-1185">Reference proteome</keyword>
<organism evidence="5 6">
    <name type="scientific">Sphingomonas colocasiae</name>
    <dbReference type="NCBI Taxonomy" id="1848973"/>
    <lineage>
        <taxon>Bacteria</taxon>
        <taxon>Pseudomonadati</taxon>
        <taxon>Pseudomonadota</taxon>
        <taxon>Alphaproteobacteria</taxon>
        <taxon>Sphingomonadales</taxon>
        <taxon>Sphingomonadaceae</taxon>
        <taxon>Sphingomonas</taxon>
    </lineage>
</organism>
<evidence type="ECO:0000256" key="1">
    <source>
        <dbReference type="ARBA" id="ARBA00023125"/>
    </source>
</evidence>